<organism evidence="11 12">
    <name type="scientific">Leptobrachium leishanense</name>
    <name type="common">Leishan spiny toad</name>
    <dbReference type="NCBI Taxonomy" id="445787"/>
    <lineage>
        <taxon>Eukaryota</taxon>
        <taxon>Metazoa</taxon>
        <taxon>Chordata</taxon>
        <taxon>Craniata</taxon>
        <taxon>Vertebrata</taxon>
        <taxon>Euteleostomi</taxon>
        <taxon>Amphibia</taxon>
        <taxon>Batrachia</taxon>
        <taxon>Anura</taxon>
        <taxon>Pelobatoidea</taxon>
        <taxon>Megophryidae</taxon>
        <taxon>Leptobrachium</taxon>
    </lineage>
</organism>
<dbReference type="InterPro" id="IPR043504">
    <property type="entry name" value="Peptidase_S1_PA_chymotrypsin"/>
</dbReference>
<feature type="domain" description="Peptidase S1" evidence="10">
    <location>
        <begin position="44"/>
        <end position="272"/>
    </location>
</feature>
<dbReference type="Gene3D" id="2.40.10.10">
    <property type="entry name" value="Trypsin-like serine proteases"/>
    <property type="match status" value="1"/>
</dbReference>
<dbReference type="PROSITE" id="PS00134">
    <property type="entry name" value="TRYPSIN_HIS"/>
    <property type="match status" value="1"/>
</dbReference>
<proteinExistence type="predicted"/>
<evidence type="ECO:0000256" key="6">
    <source>
        <dbReference type="ARBA" id="ARBA00023180"/>
    </source>
</evidence>
<dbReference type="Proteomes" id="UP000694569">
    <property type="component" value="Unplaced"/>
</dbReference>
<evidence type="ECO:0000256" key="5">
    <source>
        <dbReference type="ARBA" id="ARBA00023157"/>
    </source>
</evidence>
<keyword evidence="4 7" id="KW-0720">Serine protease</keyword>
<dbReference type="CDD" id="cd00190">
    <property type="entry name" value="Tryp_SPc"/>
    <property type="match status" value="1"/>
</dbReference>
<dbReference type="GO" id="GO:0004252">
    <property type="term" value="F:serine-type endopeptidase activity"/>
    <property type="evidence" value="ECO:0007669"/>
    <property type="project" value="InterPro"/>
</dbReference>
<keyword evidence="6" id="KW-0325">Glycoprotein</keyword>
<keyword evidence="12" id="KW-1185">Reference proteome</keyword>
<dbReference type="InterPro" id="IPR001314">
    <property type="entry name" value="Peptidase_S1A"/>
</dbReference>
<accession>A0A8C5Q6S0</accession>
<dbReference type="GeneTree" id="ENSGT00940000154999"/>
<dbReference type="InterPro" id="IPR001254">
    <property type="entry name" value="Trypsin_dom"/>
</dbReference>
<dbReference type="SMART" id="SM00020">
    <property type="entry name" value="Tryp_SPc"/>
    <property type="match status" value="1"/>
</dbReference>
<reference evidence="11" key="1">
    <citation type="submission" date="2025-08" db="UniProtKB">
        <authorList>
            <consortium name="Ensembl"/>
        </authorList>
    </citation>
    <scope>IDENTIFICATION</scope>
</reference>
<feature type="signal peptide" evidence="9">
    <location>
        <begin position="1"/>
        <end position="32"/>
    </location>
</feature>
<keyword evidence="5" id="KW-1015">Disulfide bond</keyword>
<feature type="compositionally biased region" description="Basic and acidic residues" evidence="8">
    <location>
        <begin position="289"/>
        <end position="306"/>
    </location>
</feature>
<evidence type="ECO:0000256" key="2">
    <source>
        <dbReference type="ARBA" id="ARBA00022729"/>
    </source>
</evidence>
<dbReference type="InterPro" id="IPR033116">
    <property type="entry name" value="TRYPSIN_SER"/>
</dbReference>
<dbReference type="PROSITE" id="PS00135">
    <property type="entry name" value="TRYPSIN_SER"/>
    <property type="match status" value="1"/>
</dbReference>
<protein>
    <recommendedName>
        <fullName evidence="10">Peptidase S1 domain-containing protein</fullName>
    </recommendedName>
</protein>
<dbReference type="InterPro" id="IPR018114">
    <property type="entry name" value="TRYPSIN_HIS"/>
</dbReference>
<evidence type="ECO:0000313" key="11">
    <source>
        <dbReference type="Ensembl" id="ENSLLEP00000033113.1"/>
    </source>
</evidence>
<evidence type="ECO:0000256" key="4">
    <source>
        <dbReference type="ARBA" id="ARBA00022825"/>
    </source>
</evidence>
<sequence>MCRPLWNIRVVSKLLFLLVSMLFVFSPGLSSASACGSRLISGRIVGGADALYGRWPWQAAVNNRVGLICGGSLINEQWVLSAAHCFKEINRHEPPMINVQRRFPFGLTGVKRIIYHPQYTSTGDRGNIALVELMNPVNFTDYIQPICLPSESVTFPSGLECWVTGNITNPNTLQEVMLPLIDDKLCDQMYHIDSSASNDTTIIQEEKICAGYEEGGQDSCQGDSGGPLVCEVNGTWIQAGVVSGGDGCGFPYRPGVYTLVSAYETWIKTYIPDFTFSNMSIPPPLITGESRHEPAEGRREPAERMCSEGIKQIKS</sequence>
<dbReference type="PRINTS" id="PR00722">
    <property type="entry name" value="CHYMOTRYPSIN"/>
</dbReference>
<evidence type="ECO:0000313" key="12">
    <source>
        <dbReference type="Proteomes" id="UP000694569"/>
    </source>
</evidence>
<dbReference type="PROSITE" id="PS50240">
    <property type="entry name" value="TRYPSIN_DOM"/>
    <property type="match status" value="1"/>
</dbReference>
<evidence type="ECO:0000256" key="3">
    <source>
        <dbReference type="ARBA" id="ARBA00022801"/>
    </source>
</evidence>
<dbReference type="FunFam" id="2.40.10.10:FF:000024">
    <property type="entry name" value="Serine protease 53"/>
    <property type="match status" value="1"/>
</dbReference>
<dbReference type="PROSITE" id="PS51257">
    <property type="entry name" value="PROKAR_LIPOPROTEIN"/>
    <property type="match status" value="1"/>
</dbReference>
<reference evidence="11" key="2">
    <citation type="submission" date="2025-09" db="UniProtKB">
        <authorList>
            <consortium name="Ensembl"/>
        </authorList>
    </citation>
    <scope>IDENTIFICATION</scope>
</reference>
<evidence type="ECO:0000256" key="1">
    <source>
        <dbReference type="ARBA" id="ARBA00022670"/>
    </source>
</evidence>
<dbReference type="InterPro" id="IPR009003">
    <property type="entry name" value="Peptidase_S1_PA"/>
</dbReference>
<evidence type="ECO:0000256" key="7">
    <source>
        <dbReference type="RuleBase" id="RU363034"/>
    </source>
</evidence>
<feature type="chain" id="PRO_5034584129" description="Peptidase S1 domain-containing protein" evidence="9">
    <location>
        <begin position="33"/>
        <end position="315"/>
    </location>
</feature>
<keyword evidence="1 7" id="KW-0645">Protease</keyword>
<dbReference type="AlphaFoldDB" id="A0A8C5Q6S0"/>
<keyword evidence="2 9" id="KW-0732">Signal</keyword>
<dbReference type="Pfam" id="PF00089">
    <property type="entry name" value="Trypsin"/>
    <property type="match status" value="1"/>
</dbReference>
<name>A0A8C5Q6S0_9ANUR</name>
<dbReference type="SUPFAM" id="SSF50494">
    <property type="entry name" value="Trypsin-like serine proteases"/>
    <property type="match status" value="1"/>
</dbReference>
<dbReference type="GO" id="GO:0006508">
    <property type="term" value="P:proteolysis"/>
    <property type="evidence" value="ECO:0007669"/>
    <property type="project" value="UniProtKB-KW"/>
</dbReference>
<dbReference type="PANTHER" id="PTHR24253">
    <property type="entry name" value="TRANSMEMBRANE PROTEASE SERINE"/>
    <property type="match status" value="1"/>
</dbReference>
<feature type="region of interest" description="Disordered" evidence="8">
    <location>
        <begin position="288"/>
        <end position="315"/>
    </location>
</feature>
<evidence type="ECO:0000259" key="10">
    <source>
        <dbReference type="PROSITE" id="PS50240"/>
    </source>
</evidence>
<dbReference type="Ensembl" id="ENSLLET00000034381.1">
    <property type="protein sequence ID" value="ENSLLEP00000033113.1"/>
    <property type="gene ID" value="ENSLLEG00000020627.1"/>
</dbReference>
<keyword evidence="3 7" id="KW-0378">Hydrolase</keyword>
<evidence type="ECO:0000256" key="8">
    <source>
        <dbReference type="SAM" id="MobiDB-lite"/>
    </source>
</evidence>
<evidence type="ECO:0000256" key="9">
    <source>
        <dbReference type="SAM" id="SignalP"/>
    </source>
</evidence>
<dbReference type="PANTHER" id="PTHR24253:SF144">
    <property type="entry name" value="CHYMOTRYPSIN-LIKE PROTEASE CTRL-1-RELATED"/>
    <property type="match status" value="1"/>
</dbReference>